<dbReference type="EMBL" id="LDJX01000005">
    <property type="protein sequence ID" value="KPM31171.1"/>
    <property type="molecule type" value="Genomic_DNA"/>
</dbReference>
<dbReference type="RefSeq" id="WP_054559506.1">
    <property type="nucleotide sequence ID" value="NZ_LDJX01000005.1"/>
</dbReference>
<dbReference type="InterPro" id="IPR052346">
    <property type="entry name" value="O-mannosyl-transferase_TMTC"/>
</dbReference>
<sequence>MRYYLGLLLFLFTINKTKAQTSDFTVADSLYRIGNYTKAVNAYAKIGDENANLQIARAYASMNNNDKAMAQYQGLLNRHPNNTLARFELGKLYDKTKQFSKAVTLFSELTAKVTDNPEFFYYLGKSSQAEREFDKGKQALQAAIILDSTHLRSIFLLGKYYSSIQEPANALEIVDLGLKTAPNDVALLNLKALTKFDIGDFEEAAPLFQRVLELGERKPFVYRKLGYSLANAREYEKAKTAYRQLGDIPNYEADEYKGLGQVYLMEKKLDSAETYFLKSIEERQYIFDDEYRDLGRIARLKGELKKSLDYYTKAWEEDKNNQLNYWQVCILSDEYYQDPKLKLERYEHLLAYYKNIYPFLKERAQKRVAELKEEIHFGPKEPDLPKKGN</sequence>
<comment type="caution">
    <text evidence="5">The sequence shown here is derived from an EMBL/GenBank/DDBJ whole genome shotgun (WGS) entry which is preliminary data.</text>
</comment>
<organism evidence="5 6">
    <name type="scientific">Croceitalea dokdonensis DOKDO 023</name>
    <dbReference type="NCBI Taxonomy" id="1300341"/>
    <lineage>
        <taxon>Bacteria</taxon>
        <taxon>Pseudomonadati</taxon>
        <taxon>Bacteroidota</taxon>
        <taxon>Flavobacteriia</taxon>
        <taxon>Flavobacteriales</taxon>
        <taxon>Flavobacteriaceae</taxon>
        <taxon>Croceitalea</taxon>
    </lineage>
</organism>
<evidence type="ECO:0000313" key="5">
    <source>
        <dbReference type="EMBL" id="KPM31171.1"/>
    </source>
</evidence>
<keyword evidence="6" id="KW-1185">Reference proteome</keyword>
<name>A0A0P7AZW8_9FLAO</name>
<dbReference type="PROSITE" id="PS50005">
    <property type="entry name" value="TPR"/>
    <property type="match status" value="2"/>
</dbReference>
<dbReference type="Pfam" id="PF14559">
    <property type="entry name" value="TPR_19"/>
    <property type="match status" value="1"/>
</dbReference>
<dbReference type="Proteomes" id="UP000050280">
    <property type="component" value="Unassembled WGS sequence"/>
</dbReference>
<evidence type="ECO:0000256" key="1">
    <source>
        <dbReference type="ARBA" id="ARBA00022737"/>
    </source>
</evidence>
<dbReference type="InterPro" id="IPR011990">
    <property type="entry name" value="TPR-like_helical_dom_sf"/>
</dbReference>
<feature type="repeat" description="TPR" evidence="3">
    <location>
        <begin position="49"/>
        <end position="82"/>
    </location>
</feature>
<reference evidence="5 6" key="1">
    <citation type="submission" date="2015-09" db="EMBL/GenBank/DDBJ databases">
        <title>Genome sequence of the marine flavobacterium Croceitalea dokdonensis DOKDO 023 that contains proton- and sodium-pumping rhodopsins.</title>
        <authorList>
            <person name="Kwon S.-K."/>
            <person name="Lee H.K."/>
            <person name="Kwak M.-J."/>
            <person name="Kim J.F."/>
        </authorList>
    </citation>
    <scope>NUCLEOTIDE SEQUENCE [LARGE SCALE GENOMIC DNA]</scope>
    <source>
        <strain evidence="5 6">DOKDO 023</strain>
    </source>
</reference>
<keyword evidence="1" id="KW-0677">Repeat</keyword>
<dbReference type="Gene3D" id="1.25.40.10">
    <property type="entry name" value="Tetratricopeptide repeat domain"/>
    <property type="match status" value="1"/>
</dbReference>
<dbReference type="STRING" id="1300341.I595_2435"/>
<keyword evidence="4" id="KW-0732">Signal</keyword>
<dbReference type="PANTHER" id="PTHR44227">
    <property type="match status" value="1"/>
</dbReference>
<keyword evidence="2 3" id="KW-0802">TPR repeat</keyword>
<feature type="chain" id="PRO_5006135237" evidence="4">
    <location>
        <begin position="20"/>
        <end position="389"/>
    </location>
</feature>
<dbReference type="InterPro" id="IPR019734">
    <property type="entry name" value="TPR_rpt"/>
</dbReference>
<evidence type="ECO:0000256" key="4">
    <source>
        <dbReference type="SAM" id="SignalP"/>
    </source>
</evidence>
<protein>
    <submittedName>
        <fullName evidence="5">Uncharacterized protein</fullName>
    </submittedName>
</protein>
<dbReference type="OrthoDB" id="9810596at2"/>
<feature type="signal peptide" evidence="4">
    <location>
        <begin position="1"/>
        <end position="19"/>
    </location>
</feature>
<dbReference type="SUPFAM" id="SSF48452">
    <property type="entry name" value="TPR-like"/>
    <property type="match status" value="1"/>
</dbReference>
<gene>
    <name evidence="5" type="ORF">I595_2435</name>
</gene>
<evidence type="ECO:0000313" key="6">
    <source>
        <dbReference type="Proteomes" id="UP000050280"/>
    </source>
</evidence>
<evidence type="ECO:0000256" key="2">
    <source>
        <dbReference type="ARBA" id="ARBA00022803"/>
    </source>
</evidence>
<proteinExistence type="predicted"/>
<dbReference type="AlphaFoldDB" id="A0A0P7AZW8"/>
<feature type="repeat" description="TPR" evidence="3">
    <location>
        <begin position="288"/>
        <end position="321"/>
    </location>
</feature>
<dbReference type="PANTHER" id="PTHR44227:SF3">
    <property type="entry name" value="PROTEIN O-MANNOSYL-TRANSFERASE TMTC4"/>
    <property type="match status" value="1"/>
</dbReference>
<evidence type="ECO:0000256" key="3">
    <source>
        <dbReference type="PROSITE-ProRule" id="PRU00339"/>
    </source>
</evidence>
<dbReference type="SMART" id="SM00028">
    <property type="entry name" value="TPR"/>
    <property type="match status" value="8"/>
</dbReference>
<accession>A0A0P7AZW8</accession>
<dbReference type="Pfam" id="PF13432">
    <property type="entry name" value="TPR_16"/>
    <property type="match status" value="1"/>
</dbReference>